<organism evidence="1 2">
    <name type="scientific">Kipferlia bialata</name>
    <dbReference type="NCBI Taxonomy" id="797122"/>
    <lineage>
        <taxon>Eukaryota</taxon>
        <taxon>Metamonada</taxon>
        <taxon>Carpediemonas-like organisms</taxon>
        <taxon>Kipferlia</taxon>
    </lineage>
</organism>
<dbReference type="Proteomes" id="UP000265618">
    <property type="component" value="Unassembled WGS sequence"/>
</dbReference>
<accession>A0A9K3D2G5</accession>
<name>A0A9K3D2G5_9EUKA</name>
<reference evidence="1 2" key="1">
    <citation type="journal article" date="2018" name="PLoS ONE">
        <title>The draft genome of Kipferlia bialata reveals reductive genome evolution in fornicate parasites.</title>
        <authorList>
            <person name="Tanifuji G."/>
            <person name="Takabayashi S."/>
            <person name="Kume K."/>
            <person name="Takagi M."/>
            <person name="Nakayama T."/>
            <person name="Kamikawa R."/>
            <person name="Inagaki Y."/>
            <person name="Hashimoto T."/>
        </authorList>
    </citation>
    <scope>NUCLEOTIDE SEQUENCE [LARGE SCALE GENOMIC DNA]</scope>
    <source>
        <strain evidence="1">NY0173</strain>
    </source>
</reference>
<proteinExistence type="predicted"/>
<dbReference type="EMBL" id="BDIP01002474">
    <property type="protein sequence ID" value="GIQ86350.1"/>
    <property type="molecule type" value="Genomic_DNA"/>
</dbReference>
<dbReference type="AlphaFoldDB" id="A0A9K3D2G5"/>
<comment type="caution">
    <text evidence="1">The sequence shown here is derived from an EMBL/GenBank/DDBJ whole genome shotgun (WGS) entry which is preliminary data.</text>
</comment>
<evidence type="ECO:0000313" key="2">
    <source>
        <dbReference type="Proteomes" id="UP000265618"/>
    </source>
</evidence>
<evidence type="ECO:0000313" key="1">
    <source>
        <dbReference type="EMBL" id="GIQ86350.1"/>
    </source>
</evidence>
<protein>
    <submittedName>
        <fullName evidence="1">Uncharacterized protein</fullName>
    </submittedName>
</protein>
<sequence>HSTNIVPNINSTVDATAFFFGTVGRFIEVISGALGVVFTSLEGSFVQALILWQLVESGAVTLRPVEVDFHATDTDVVVGQKHEGFGVFTLPNIGPVLTATPSAGYFSEFGKDSVLGVEPCLFLSAFATVYTAYSFLAALQVDFSCDIFQVMKDITTQPNALAALRASHSSFTEVDAARISQCFPNELDPAAFEPLRFNTETCEMETFTLRDPVELEDFFMTHPRWTLAPVLTNTNRAFAHSIAACMTFGLPSIVNSSRTVGKTWAVMAAINLTPPFCQCTSAVAAANDHECIALSNNTARAADGSLVPLFHHSLAIHIDFESTDPEDLISNCTPFEVACSRCALVSDQSPIRLDRLVLGEGDSEWRRKSVLVEQDDSFSAQHHHVPVEGVTVLMETHMKLDSDTANDGNGHDAEKILRNYAFTFNCDQLIDYELVSTLFSTIPMPQGYPEKMREAMTQTLFNVADHFNLSPLRIIHSLRKLGLLATRRDPSLFYSTPVSMVAAALG</sequence>
<keyword evidence="2" id="KW-1185">Reference proteome</keyword>
<feature type="non-terminal residue" evidence="1">
    <location>
        <position position="1"/>
    </location>
</feature>
<gene>
    <name evidence="1" type="ORF">KIPB_008191</name>
</gene>